<evidence type="ECO:0000256" key="1">
    <source>
        <dbReference type="SAM" id="Phobius"/>
    </source>
</evidence>
<protein>
    <submittedName>
        <fullName evidence="3">CPBP family intramembrane metalloprotease</fullName>
    </submittedName>
</protein>
<sequence length="310" mass="33289">MFTAFSFSACAIPTQSARLEPTAPPTEVEASADTRYKDRACSPYWSWLYPGLGQLCVGKTGEGATLAALGAAEIGSAIAFETGVPLLAFQNVWVYGIADAYIEVDRAEGALYAPQDTLGELVAAPFNWEVMKEPYVWGGILAMSAAAFGYSYLLGSTSDATPTTTDDTPRFLGREMRPEWAYSLAAGTGVVLFEHVAIGEEALFRGVIQSSLARNFGEMKGWAWGSVIFGAVHILNASALPPEQREAYMFYSVPFITAVGSYLGASYMWSDYSLAAPVALHFWYDFILSAAQYAVSPSSSPIGASVTIPF</sequence>
<reference evidence="3 4" key="1">
    <citation type="submission" date="2019-06" db="EMBL/GenBank/DDBJ databases">
        <title>Persicimonas caeni gen. nov., sp. nov., a predatory bacterium isolated from solar saltern.</title>
        <authorList>
            <person name="Wang S."/>
        </authorList>
    </citation>
    <scope>NUCLEOTIDE SEQUENCE [LARGE SCALE GENOMIC DNA]</scope>
    <source>
        <strain evidence="3 4">YN101</strain>
    </source>
</reference>
<dbReference type="Pfam" id="PF02517">
    <property type="entry name" value="Rce1-like"/>
    <property type="match status" value="1"/>
</dbReference>
<keyword evidence="3" id="KW-0482">Metalloprotease</keyword>
<keyword evidence="1" id="KW-0812">Transmembrane</keyword>
<dbReference type="AlphaFoldDB" id="A0A4Y6PXM2"/>
<dbReference type="OrthoDB" id="5322702at2"/>
<organism evidence="3 4">
    <name type="scientific">Persicimonas caeni</name>
    <dbReference type="NCBI Taxonomy" id="2292766"/>
    <lineage>
        <taxon>Bacteria</taxon>
        <taxon>Deltaproteobacteria</taxon>
        <taxon>Bradymonadales</taxon>
        <taxon>Bradymonadaceae</taxon>
        <taxon>Persicimonas</taxon>
    </lineage>
</organism>
<keyword evidence="1" id="KW-1133">Transmembrane helix</keyword>
<keyword evidence="4" id="KW-1185">Reference proteome</keyword>
<dbReference type="GO" id="GO:0006508">
    <property type="term" value="P:proteolysis"/>
    <property type="evidence" value="ECO:0007669"/>
    <property type="project" value="UniProtKB-KW"/>
</dbReference>
<keyword evidence="1" id="KW-0472">Membrane</keyword>
<dbReference type="InterPro" id="IPR003675">
    <property type="entry name" value="Rce1/LyrA-like_dom"/>
</dbReference>
<accession>A0A4Y6PXM2</accession>
<keyword evidence="3" id="KW-0378">Hydrolase</keyword>
<feature type="domain" description="CAAX prenyl protease 2/Lysostaphin resistance protein A-like" evidence="2">
    <location>
        <begin position="190"/>
        <end position="287"/>
    </location>
</feature>
<dbReference type="Proteomes" id="UP000315995">
    <property type="component" value="Chromosome"/>
</dbReference>
<dbReference type="EMBL" id="CP041186">
    <property type="protein sequence ID" value="QDG52980.1"/>
    <property type="molecule type" value="Genomic_DNA"/>
</dbReference>
<dbReference type="GO" id="GO:0004175">
    <property type="term" value="F:endopeptidase activity"/>
    <property type="evidence" value="ECO:0007669"/>
    <property type="project" value="UniProtKB-ARBA"/>
</dbReference>
<evidence type="ECO:0000313" key="3">
    <source>
        <dbReference type="EMBL" id="QDG52980.1"/>
    </source>
</evidence>
<feature type="transmembrane region" description="Helical" evidence="1">
    <location>
        <begin position="221"/>
        <end position="241"/>
    </location>
</feature>
<accession>A0A5B8Y8B3</accession>
<name>A0A4Y6PXM2_PERCE</name>
<proteinExistence type="predicted"/>
<dbReference type="GO" id="GO:0080120">
    <property type="term" value="P:CAAX-box protein maturation"/>
    <property type="evidence" value="ECO:0007669"/>
    <property type="project" value="UniProtKB-ARBA"/>
</dbReference>
<dbReference type="GO" id="GO:0008237">
    <property type="term" value="F:metallopeptidase activity"/>
    <property type="evidence" value="ECO:0007669"/>
    <property type="project" value="UniProtKB-KW"/>
</dbReference>
<gene>
    <name evidence="3" type="ORF">FIV42_20190</name>
</gene>
<evidence type="ECO:0000313" key="4">
    <source>
        <dbReference type="Proteomes" id="UP000315995"/>
    </source>
</evidence>
<keyword evidence="3" id="KW-0645">Protease</keyword>
<feature type="transmembrane region" description="Helical" evidence="1">
    <location>
        <begin position="248"/>
        <end position="269"/>
    </location>
</feature>
<evidence type="ECO:0000259" key="2">
    <source>
        <dbReference type="Pfam" id="PF02517"/>
    </source>
</evidence>